<reference evidence="1 2" key="1">
    <citation type="submission" date="2016-10" db="EMBL/GenBank/DDBJ databases">
        <authorList>
            <person name="de Groot N.N."/>
        </authorList>
    </citation>
    <scope>NUCLEOTIDE SEQUENCE [LARGE SCALE GENOMIC DNA]</scope>
    <source>
        <strain evidence="1 2">CGMCC 4.2026</strain>
    </source>
</reference>
<dbReference type="AlphaFoldDB" id="A0A1H8LWS7"/>
<gene>
    <name evidence="1" type="ORF">SAMN05216267_101752</name>
</gene>
<accession>A0A1H8LWS7</accession>
<sequence>MRNRSVRVELLRSEGLLPAFHLLDVSDDESVRSCADFIARE</sequence>
<dbReference type="Proteomes" id="UP000181951">
    <property type="component" value="Unassembled WGS sequence"/>
</dbReference>
<protein>
    <submittedName>
        <fullName evidence="1">Uncharacterized protein</fullName>
    </submittedName>
</protein>
<dbReference type="STRING" id="310780.SAMN05216267_101752"/>
<proteinExistence type="predicted"/>
<keyword evidence="2" id="KW-1185">Reference proteome</keyword>
<organism evidence="1 2">
    <name type="scientific">Actinacidiphila rubida</name>
    <dbReference type="NCBI Taxonomy" id="310780"/>
    <lineage>
        <taxon>Bacteria</taxon>
        <taxon>Bacillati</taxon>
        <taxon>Actinomycetota</taxon>
        <taxon>Actinomycetes</taxon>
        <taxon>Kitasatosporales</taxon>
        <taxon>Streptomycetaceae</taxon>
        <taxon>Actinacidiphila</taxon>
    </lineage>
</organism>
<evidence type="ECO:0000313" key="2">
    <source>
        <dbReference type="Proteomes" id="UP000181951"/>
    </source>
</evidence>
<dbReference type="RefSeq" id="WP_256090310.1">
    <property type="nucleotide sequence ID" value="NZ_FODD01000017.1"/>
</dbReference>
<dbReference type="EMBL" id="FODD01000017">
    <property type="protein sequence ID" value="SEO09604.1"/>
    <property type="molecule type" value="Genomic_DNA"/>
</dbReference>
<name>A0A1H8LWS7_9ACTN</name>
<evidence type="ECO:0000313" key="1">
    <source>
        <dbReference type="EMBL" id="SEO09604.1"/>
    </source>
</evidence>